<keyword evidence="2" id="KW-1185">Reference proteome</keyword>
<dbReference type="Proteomes" id="UP001153269">
    <property type="component" value="Unassembled WGS sequence"/>
</dbReference>
<evidence type="ECO:0000313" key="2">
    <source>
        <dbReference type="Proteomes" id="UP001153269"/>
    </source>
</evidence>
<reference evidence="1" key="1">
    <citation type="submission" date="2020-03" db="EMBL/GenBank/DDBJ databases">
        <authorList>
            <person name="Weist P."/>
        </authorList>
    </citation>
    <scope>NUCLEOTIDE SEQUENCE</scope>
</reference>
<dbReference type="AlphaFoldDB" id="A0A9N7U6X2"/>
<gene>
    <name evidence="1" type="ORF">PLEPLA_LOCUS13912</name>
</gene>
<proteinExistence type="predicted"/>
<sequence>MASRLGRMMLVQQQRVNRMVMSDDRPACTHGACDLTAYGRSLHRPKQTIDRLHSSNTTVKSADVTTTVGLLKADPRYKALHSHYKPMRVKLAKESEDDLFGAVAARQSLIVINRSFVKRRKIETCATRDQGLRTSQSSRAKQQRDSLCMGSSVPVLSLLK</sequence>
<dbReference type="EMBL" id="CADEAL010000849">
    <property type="protein sequence ID" value="CAB1425978.1"/>
    <property type="molecule type" value="Genomic_DNA"/>
</dbReference>
<name>A0A9N7U6X2_PLEPL</name>
<accession>A0A9N7U6X2</accession>
<evidence type="ECO:0000313" key="1">
    <source>
        <dbReference type="EMBL" id="CAB1425978.1"/>
    </source>
</evidence>
<organism evidence="1 2">
    <name type="scientific">Pleuronectes platessa</name>
    <name type="common">European plaice</name>
    <dbReference type="NCBI Taxonomy" id="8262"/>
    <lineage>
        <taxon>Eukaryota</taxon>
        <taxon>Metazoa</taxon>
        <taxon>Chordata</taxon>
        <taxon>Craniata</taxon>
        <taxon>Vertebrata</taxon>
        <taxon>Euteleostomi</taxon>
        <taxon>Actinopterygii</taxon>
        <taxon>Neopterygii</taxon>
        <taxon>Teleostei</taxon>
        <taxon>Neoteleostei</taxon>
        <taxon>Acanthomorphata</taxon>
        <taxon>Carangaria</taxon>
        <taxon>Pleuronectiformes</taxon>
        <taxon>Pleuronectoidei</taxon>
        <taxon>Pleuronectidae</taxon>
        <taxon>Pleuronectes</taxon>
    </lineage>
</organism>
<comment type="caution">
    <text evidence="1">The sequence shown here is derived from an EMBL/GenBank/DDBJ whole genome shotgun (WGS) entry which is preliminary data.</text>
</comment>
<protein>
    <submittedName>
        <fullName evidence="1">Uncharacterized protein</fullName>
    </submittedName>
</protein>